<dbReference type="OrthoDB" id="1337439at2759"/>
<dbReference type="AlphaFoldDB" id="A0A151RBT2"/>
<evidence type="ECO:0000313" key="2">
    <source>
        <dbReference type="Proteomes" id="UP000075243"/>
    </source>
</evidence>
<evidence type="ECO:0000313" key="1">
    <source>
        <dbReference type="EMBL" id="KYP39996.1"/>
    </source>
</evidence>
<sequence length="85" mass="9555">MAGYRQKKSSSSFFIFNIFSSKKSRGGYYDAPDSGRRVCHSDYDKGNWGVAEPGIDRKAEAFIAKYKKRVSESELHQLDPAAENA</sequence>
<proteinExistence type="predicted"/>
<dbReference type="Gramene" id="C.cajan_36450.t">
    <property type="protein sequence ID" value="C.cajan_36450.t.cds1"/>
    <property type="gene ID" value="C.cajan_36450"/>
</dbReference>
<accession>A0A151RBT2</accession>
<organism evidence="1 2">
    <name type="scientific">Cajanus cajan</name>
    <name type="common">Pigeon pea</name>
    <name type="synonym">Cajanus indicus</name>
    <dbReference type="NCBI Taxonomy" id="3821"/>
    <lineage>
        <taxon>Eukaryota</taxon>
        <taxon>Viridiplantae</taxon>
        <taxon>Streptophyta</taxon>
        <taxon>Embryophyta</taxon>
        <taxon>Tracheophyta</taxon>
        <taxon>Spermatophyta</taxon>
        <taxon>Magnoliopsida</taxon>
        <taxon>eudicotyledons</taxon>
        <taxon>Gunneridae</taxon>
        <taxon>Pentapetalae</taxon>
        <taxon>rosids</taxon>
        <taxon>fabids</taxon>
        <taxon>Fabales</taxon>
        <taxon>Fabaceae</taxon>
        <taxon>Papilionoideae</taxon>
        <taxon>50 kb inversion clade</taxon>
        <taxon>NPAAA clade</taxon>
        <taxon>indigoferoid/millettioid clade</taxon>
        <taxon>Phaseoleae</taxon>
        <taxon>Cajanus</taxon>
    </lineage>
</organism>
<reference evidence="1" key="1">
    <citation type="journal article" date="2012" name="Nat. Biotechnol.">
        <title>Draft genome sequence of pigeonpea (Cajanus cajan), an orphan legume crop of resource-poor farmers.</title>
        <authorList>
            <person name="Varshney R.K."/>
            <person name="Chen W."/>
            <person name="Li Y."/>
            <person name="Bharti A.K."/>
            <person name="Saxena R.K."/>
            <person name="Schlueter J.A."/>
            <person name="Donoghue M.T."/>
            <person name="Azam S."/>
            <person name="Fan G."/>
            <person name="Whaley A.M."/>
            <person name="Farmer A.D."/>
            <person name="Sheridan J."/>
            <person name="Iwata A."/>
            <person name="Tuteja R."/>
            <person name="Penmetsa R.V."/>
            <person name="Wu W."/>
            <person name="Upadhyaya H.D."/>
            <person name="Yang S.P."/>
            <person name="Shah T."/>
            <person name="Saxena K.B."/>
            <person name="Michael T."/>
            <person name="McCombie W.R."/>
            <person name="Yang B."/>
            <person name="Zhang G."/>
            <person name="Yang H."/>
            <person name="Wang J."/>
            <person name="Spillane C."/>
            <person name="Cook D.R."/>
            <person name="May G.D."/>
            <person name="Xu X."/>
            <person name="Jackson S.A."/>
        </authorList>
    </citation>
    <scope>NUCLEOTIDE SEQUENCE [LARGE SCALE GENOMIC DNA]</scope>
</reference>
<dbReference type="EMBL" id="KQ483866">
    <property type="protein sequence ID" value="KYP39996.1"/>
    <property type="molecule type" value="Genomic_DNA"/>
</dbReference>
<dbReference type="PANTHER" id="PTHR33511">
    <property type="entry name" value="OS06G0632400 PROTEIN"/>
    <property type="match status" value="1"/>
</dbReference>
<protein>
    <submittedName>
        <fullName evidence="1">Uncharacterized protein</fullName>
    </submittedName>
</protein>
<dbReference type="OMA" id="IARFYEC"/>
<keyword evidence="2" id="KW-1185">Reference proteome</keyword>
<name>A0A151RBT2_CAJCA</name>
<gene>
    <name evidence="1" type="ORF">KK1_038673</name>
</gene>
<dbReference type="Proteomes" id="UP000075243">
    <property type="component" value="Unassembled WGS sequence"/>
</dbReference>